<gene>
    <name evidence="6" type="ORF">S03H2_41081</name>
</gene>
<name>X1HCR7_9ZZZZ</name>
<dbReference type="AlphaFoldDB" id="X1HCR7"/>
<feature type="non-terminal residue" evidence="6">
    <location>
        <position position="1"/>
    </location>
</feature>
<evidence type="ECO:0000256" key="4">
    <source>
        <dbReference type="ARBA" id="ARBA00023136"/>
    </source>
</evidence>
<evidence type="ECO:0000256" key="5">
    <source>
        <dbReference type="SAM" id="Phobius"/>
    </source>
</evidence>
<protein>
    <recommendedName>
        <fullName evidence="7">NnrU domain-containing protein</fullName>
    </recommendedName>
</protein>
<evidence type="ECO:0000313" key="6">
    <source>
        <dbReference type="EMBL" id="GAH67202.1"/>
    </source>
</evidence>
<comment type="caution">
    <text evidence="6">The sequence shown here is derived from an EMBL/GenBank/DDBJ whole genome shotgun (WGS) entry which is preliminary data.</text>
</comment>
<evidence type="ECO:0008006" key="7">
    <source>
        <dbReference type="Google" id="ProtNLM"/>
    </source>
</evidence>
<evidence type="ECO:0000256" key="1">
    <source>
        <dbReference type="ARBA" id="ARBA00004127"/>
    </source>
</evidence>
<dbReference type="GO" id="GO:0012505">
    <property type="term" value="C:endomembrane system"/>
    <property type="evidence" value="ECO:0007669"/>
    <property type="project" value="UniProtKB-SubCell"/>
</dbReference>
<reference evidence="6" key="1">
    <citation type="journal article" date="2014" name="Front. Microbiol.">
        <title>High frequency of phylogenetically diverse reductive dehalogenase-homologous genes in deep subseafloor sedimentary metagenomes.</title>
        <authorList>
            <person name="Kawai M."/>
            <person name="Futagami T."/>
            <person name="Toyoda A."/>
            <person name="Takaki Y."/>
            <person name="Nishi S."/>
            <person name="Hori S."/>
            <person name="Arai W."/>
            <person name="Tsubouchi T."/>
            <person name="Morono Y."/>
            <person name="Uchiyama I."/>
            <person name="Ito T."/>
            <person name="Fujiyama A."/>
            <person name="Inagaki F."/>
            <person name="Takami H."/>
        </authorList>
    </citation>
    <scope>NUCLEOTIDE SEQUENCE</scope>
    <source>
        <strain evidence="6">Expedition CK06-06</strain>
    </source>
</reference>
<feature type="transmembrane region" description="Helical" evidence="5">
    <location>
        <begin position="39"/>
        <end position="59"/>
    </location>
</feature>
<dbReference type="Pfam" id="PF04191">
    <property type="entry name" value="PEMT"/>
    <property type="match status" value="1"/>
</dbReference>
<sequence length="165" mass="18972">RPEFALSEIYMHIGLGTFFTLLTLELTLAELGVWMRFDILWLQAIGYILYIPSGILVFGSMFELKRKGKPETADPTATTTFVDTGVYRLVRQPMTLGMAIWSIALILVFQSFLSIILGVLSAFCFWMGARKEVEHNIKKFGDAYKEYMKKVPMWNVFNGLRKVKR</sequence>
<proteinExistence type="predicted"/>
<evidence type="ECO:0000256" key="2">
    <source>
        <dbReference type="ARBA" id="ARBA00022692"/>
    </source>
</evidence>
<dbReference type="InterPro" id="IPR007318">
    <property type="entry name" value="Phopholipid_MeTrfase"/>
</dbReference>
<keyword evidence="4 5" id="KW-0472">Membrane</keyword>
<keyword evidence="2 5" id="KW-0812">Transmembrane</keyword>
<evidence type="ECO:0000256" key="3">
    <source>
        <dbReference type="ARBA" id="ARBA00022989"/>
    </source>
</evidence>
<comment type="subcellular location">
    <subcellularLocation>
        <location evidence="1">Endomembrane system</location>
        <topology evidence="1">Multi-pass membrane protein</topology>
    </subcellularLocation>
</comment>
<dbReference type="Gene3D" id="1.20.120.1630">
    <property type="match status" value="1"/>
</dbReference>
<keyword evidence="3 5" id="KW-1133">Transmembrane helix</keyword>
<organism evidence="6">
    <name type="scientific">marine sediment metagenome</name>
    <dbReference type="NCBI Taxonomy" id="412755"/>
    <lineage>
        <taxon>unclassified sequences</taxon>
        <taxon>metagenomes</taxon>
        <taxon>ecological metagenomes</taxon>
    </lineage>
</organism>
<feature type="transmembrane region" description="Helical" evidence="5">
    <location>
        <begin position="98"/>
        <end position="129"/>
    </location>
</feature>
<accession>X1HCR7</accession>
<dbReference type="EMBL" id="BARU01025504">
    <property type="protein sequence ID" value="GAH67202.1"/>
    <property type="molecule type" value="Genomic_DNA"/>
</dbReference>